<feature type="compositionally biased region" description="Basic and acidic residues" evidence="1">
    <location>
        <begin position="88"/>
        <end position="101"/>
    </location>
</feature>
<comment type="caution">
    <text evidence="2">The sequence shown here is derived from an EMBL/GenBank/DDBJ whole genome shotgun (WGS) entry which is preliminary data.</text>
</comment>
<dbReference type="AlphaFoldDB" id="A0AAV7LF56"/>
<feature type="region of interest" description="Disordered" evidence="1">
    <location>
        <begin position="1"/>
        <end position="29"/>
    </location>
</feature>
<accession>A0AAV7LF56</accession>
<name>A0AAV7LF56_PLEWA</name>
<feature type="region of interest" description="Disordered" evidence="1">
    <location>
        <begin position="45"/>
        <end position="234"/>
    </location>
</feature>
<protein>
    <submittedName>
        <fullName evidence="2">Uncharacterized protein</fullName>
    </submittedName>
</protein>
<reference evidence="2" key="1">
    <citation type="journal article" date="2022" name="bioRxiv">
        <title>Sequencing and chromosome-scale assembly of the giantPleurodeles waltlgenome.</title>
        <authorList>
            <person name="Brown T."/>
            <person name="Elewa A."/>
            <person name="Iarovenko S."/>
            <person name="Subramanian E."/>
            <person name="Araus A.J."/>
            <person name="Petzold A."/>
            <person name="Susuki M."/>
            <person name="Suzuki K.-i.T."/>
            <person name="Hayashi T."/>
            <person name="Toyoda A."/>
            <person name="Oliveira C."/>
            <person name="Osipova E."/>
            <person name="Leigh N.D."/>
            <person name="Simon A."/>
            <person name="Yun M.H."/>
        </authorList>
    </citation>
    <scope>NUCLEOTIDE SEQUENCE</scope>
    <source>
        <strain evidence="2">20211129_DDA</strain>
        <tissue evidence="2">Liver</tissue>
    </source>
</reference>
<feature type="compositionally biased region" description="Basic and acidic residues" evidence="1">
    <location>
        <begin position="175"/>
        <end position="211"/>
    </location>
</feature>
<proteinExistence type="predicted"/>
<dbReference type="Proteomes" id="UP001066276">
    <property type="component" value="Chromosome 11"/>
</dbReference>
<evidence type="ECO:0000256" key="1">
    <source>
        <dbReference type="SAM" id="MobiDB-lite"/>
    </source>
</evidence>
<feature type="compositionally biased region" description="Basic and acidic residues" evidence="1">
    <location>
        <begin position="108"/>
        <end position="120"/>
    </location>
</feature>
<dbReference type="EMBL" id="JANPWB010000015">
    <property type="protein sequence ID" value="KAJ1090237.1"/>
    <property type="molecule type" value="Genomic_DNA"/>
</dbReference>
<organism evidence="2 3">
    <name type="scientific">Pleurodeles waltl</name>
    <name type="common">Iberian ribbed newt</name>
    <dbReference type="NCBI Taxonomy" id="8319"/>
    <lineage>
        <taxon>Eukaryota</taxon>
        <taxon>Metazoa</taxon>
        <taxon>Chordata</taxon>
        <taxon>Craniata</taxon>
        <taxon>Vertebrata</taxon>
        <taxon>Euteleostomi</taxon>
        <taxon>Amphibia</taxon>
        <taxon>Batrachia</taxon>
        <taxon>Caudata</taxon>
        <taxon>Salamandroidea</taxon>
        <taxon>Salamandridae</taxon>
        <taxon>Pleurodelinae</taxon>
        <taxon>Pleurodeles</taxon>
    </lineage>
</organism>
<feature type="compositionally biased region" description="Polar residues" evidence="1">
    <location>
        <begin position="136"/>
        <end position="150"/>
    </location>
</feature>
<sequence>MITAPAIGAQWAEEIPRTRAPTGPTVGDSLLRTLSEHKYRTCTLGQHLPVPPQESPEMNLEVEESRTFKEEGEEGSCGLPTTDGSDGDGGKEKTPDLREQRNQQCDGGPEKQWNDQEVKRHFNQLRSGESVALSAGESNPDGQILRSNQDLEVEEGGAFKQKGEKGSCGLPTTDGSDRDGGKEKTLDPRERRNQQHDSGPEKEWNDQEAKRHYNRPRSGDSVASSGMVLQAGHG</sequence>
<evidence type="ECO:0000313" key="2">
    <source>
        <dbReference type="EMBL" id="KAJ1090237.1"/>
    </source>
</evidence>
<gene>
    <name evidence="2" type="ORF">NDU88_003372</name>
</gene>
<evidence type="ECO:0000313" key="3">
    <source>
        <dbReference type="Proteomes" id="UP001066276"/>
    </source>
</evidence>
<keyword evidence="3" id="KW-1185">Reference proteome</keyword>